<comment type="caution">
    <text evidence="4">The sequence shown here is derived from an EMBL/GenBank/DDBJ whole genome shotgun (WGS) entry which is preliminary data.</text>
</comment>
<feature type="domain" description="Radical SAM core" evidence="3">
    <location>
        <begin position="1"/>
        <end position="257"/>
    </location>
</feature>
<accession>A0A5C8G6G7</accession>
<dbReference type="GO" id="GO:0046872">
    <property type="term" value="F:metal ion binding"/>
    <property type="evidence" value="ECO:0007669"/>
    <property type="project" value="UniProtKB-UniRule"/>
</dbReference>
<dbReference type="InterPro" id="IPR004559">
    <property type="entry name" value="HemW-like"/>
</dbReference>
<dbReference type="GO" id="GO:0005737">
    <property type="term" value="C:cytoplasm"/>
    <property type="evidence" value="ECO:0007669"/>
    <property type="project" value="UniProtKB-SubCell"/>
</dbReference>
<name>A0A5C8G6G7_9BACT</name>
<dbReference type="RefSeq" id="WP_147785832.1">
    <property type="nucleotide sequence ID" value="NZ_SDIK01000106.1"/>
</dbReference>
<keyword evidence="5" id="KW-1185">Reference proteome</keyword>
<dbReference type="SFLD" id="SFLDG01065">
    <property type="entry name" value="anaerobic_coproporphyrinogen-I"/>
    <property type="match status" value="1"/>
</dbReference>
<keyword evidence="2" id="KW-0949">S-adenosyl-L-methionine</keyword>
<keyword evidence="2" id="KW-0963">Cytoplasm</keyword>
<dbReference type="Proteomes" id="UP000321612">
    <property type="component" value="Unassembled WGS sequence"/>
</dbReference>
<dbReference type="PROSITE" id="PS51918">
    <property type="entry name" value="RADICAL_SAM"/>
    <property type="match status" value="1"/>
</dbReference>
<dbReference type="NCBIfam" id="TIGR00539">
    <property type="entry name" value="hemN_rel"/>
    <property type="match status" value="1"/>
</dbReference>
<dbReference type="PANTHER" id="PTHR13932:SF5">
    <property type="entry name" value="RADICAL S-ADENOSYL METHIONINE DOMAIN-CONTAINING PROTEIN 1, MITOCHONDRIAL"/>
    <property type="match status" value="1"/>
</dbReference>
<dbReference type="PANTHER" id="PTHR13932">
    <property type="entry name" value="COPROPORPHYRINIGEN III OXIDASE"/>
    <property type="match status" value="1"/>
</dbReference>
<keyword evidence="2" id="KW-0408">Iron</keyword>
<dbReference type="Pfam" id="PF06969">
    <property type="entry name" value="HemN_C"/>
    <property type="match status" value="1"/>
</dbReference>
<gene>
    <name evidence="4" type="primary">hemW</name>
    <name evidence="4" type="ORF">ETF27_10995</name>
</gene>
<dbReference type="SFLD" id="SFLDS00029">
    <property type="entry name" value="Radical_SAM"/>
    <property type="match status" value="1"/>
</dbReference>
<keyword evidence="2" id="KW-0411">Iron-sulfur</keyword>
<reference evidence="5" key="1">
    <citation type="submission" date="2019-05" db="EMBL/GenBank/DDBJ databases">
        <title>Prevotella brunnea sp. nov., isolated from a wound of a patient.</title>
        <authorList>
            <person name="Buhl M."/>
        </authorList>
    </citation>
    <scope>NUCLEOTIDE SEQUENCE [LARGE SCALE GENOMIC DNA]</scope>
    <source>
        <strain evidence="5">A2672</strain>
    </source>
</reference>
<keyword evidence="2" id="KW-0479">Metal-binding</keyword>
<evidence type="ECO:0000259" key="3">
    <source>
        <dbReference type="PROSITE" id="PS51918"/>
    </source>
</evidence>
<evidence type="ECO:0000313" key="5">
    <source>
        <dbReference type="Proteomes" id="UP000321612"/>
    </source>
</evidence>
<protein>
    <recommendedName>
        <fullName evidence="2">Heme chaperone HemW</fullName>
    </recommendedName>
</protein>
<evidence type="ECO:0000313" key="4">
    <source>
        <dbReference type="EMBL" id="TXJ57347.1"/>
    </source>
</evidence>
<keyword evidence="2" id="KW-0143">Chaperone</keyword>
<dbReference type="InterPro" id="IPR023404">
    <property type="entry name" value="rSAM_horseshoe"/>
</dbReference>
<dbReference type="EMBL" id="SDIK01000106">
    <property type="protein sequence ID" value="TXJ57347.1"/>
    <property type="molecule type" value="Genomic_DNA"/>
</dbReference>
<dbReference type="AlphaFoldDB" id="A0A5C8G6G7"/>
<keyword evidence="2" id="KW-0349">Heme</keyword>
<dbReference type="GO" id="GO:0051539">
    <property type="term" value="F:4 iron, 4 sulfur cluster binding"/>
    <property type="evidence" value="ECO:0007669"/>
    <property type="project" value="UniProtKB-UniRule"/>
</dbReference>
<keyword evidence="2" id="KW-0004">4Fe-4S</keyword>
<dbReference type="SUPFAM" id="SSF102114">
    <property type="entry name" value="Radical SAM enzymes"/>
    <property type="match status" value="1"/>
</dbReference>
<comment type="similarity">
    <text evidence="1">Belongs to the anaerobic coproporphyrinogen-III oxidase family. HemW subfamily.</text>
</comment>
<dbReference type="InterPro" id="IPR010723">
    <property type="entry name" value="HemN_C"/>
</dbReference>
<organism evidence="4 5">
    <name type="scientific">Prevotella brunnea</name>
    <dbReference type="NCBI Taxonomy" id="2508867"/>
    <lineage>
        <taxon>Bacteria</taxon>
        <taxon>Pseudomonadati</taxon>
        <taxon>Bacteroidota</taxon>
        <taxon>Bacteroidia</taxon>
        <taxon>Bacteroidales</taxon>
        <taxon>Prevotellaceae</taxon>
        <taxon>Prevotella</taxon>
    </lineage>
</organism>
<dbReference type="CDD" id="cd01335">
    <property type="entry name" value="Radical_SAM"/>
    <property type="match status" value="1"/>
</dbReference>
<proteinExistence type="inferred from homology"/>
<dbReference type="InterPro" id="IPR006638">
    <property type="entry name" value="Elp3/MiaA/NifB-like_rSAM"/>
</dbReference>
<dbReference type="InterPro" id="IPR034505">
    <property type="entry name" value="Coproporphyrinogen-III_oxidase"/>
</dbReference>
<dbReference type="GO" id="GO:0004109">
    <property type="term" value="F:coproporphyrinogen oxidase activity"/>
    <property type="evidence" value="ECO:0007669"/>
    <property type="project" value="InterPro"/>
</dbReference>
<evidence type="ECO:0000256" key="2">
    <source>
        <dbReference type="RuleBase" id="RU364116"/>
    </source>
</evidence>
<comment type="function">
    <text evidence="2">Probably acts as a heme chaperone, transferring heme to an unknown acceptor. Binds one molecule of heme per monomer, possibly covalently. Binds 1 [4Fe-4S] cluster. The cluster is coordinated with 3 cysteines and an exchangeable S-adenosyl-L-methionine.</text>
</comment>
<dbReference type="InterPro" id="IPR007197">
    <property type="entry name" value="rSAM"/>
</dbReference>
<dbReference type="OrthoDB" id="9808022at2"/>
<dbReference type="SFLD" id="SFLDF00562">
    <property type="entry name" value="HemN-like__clustered_with_heat"/>
    <property type="match status" value="1"/>
</dbReference>
<sequence>MSGIYIHIPFCAGRCIYCGFYSTVVPNKRQSGRKEKTTTDSIIDRYTLALCKELEMRKNYIFCNPNIKDNKEKIQTIYLGGGTPSLLSQENLTEIFKRIDNTFAEYVDDYKSMEITLECNPDDVTDEFANHLKRFPINRISMGVQSFSEDRLRFLKRRHNAEDIKPAIERLRKCGINNISTDLMFGFPNQTLDEWREDIDKVIKLDVEHISAYSLMYENGTPLYRMWEQGKVKEINEELYRKMYEELINQLEKAGFEQYEISNFAKCVGGADISPYRSRHNSSYWHDTPYLGIGASAHSYNGTSRQWNVSNLLKYIEGIESDVLNYKGEVIDEGTHYNDLITTELRTVEGIDISHLKPKYRKYVLKVAQPLIRNQLLKLENNHLHLTREGIFVSDSVMGELIFV</sequence>
<dbReference type="SMART" id="SM00729">
    <property type="entry name" value="Elp3"/>
    <property type="match status" value="1"/>
</dbReference>
<dbReference type="Pfam" id="PF04055">
    <property type="entry name" value="Radical_SAM"/>
    <property type="match status" value="1"/>
</dbReference>
<comment type="subcellular location">
    <subcellularLocation>
        <location evidence="2">Cytoplasm</location>
    </subcellularLocation>
</comment>
<dbReference type="Gene3D" id="3.80.30.20">
    <property type="entry name" value="tm_1862 like domain"/>
    <property type="match status" value="1"/>
</dbReference>
<dbReference type="InterPro" id="IPR058240">
    <property type="entry name" value="rSAM_sf"/>
</dbReference>
<evidence type="ECO:0000256" key="1">
    <source>
        <dbReference type="ARBA" id="ARBA00006100"/>
    </source>
</evidence>
<dbReference type="GO" id="GO:0006779">
    <property type="term" value="P:porphyrin-containing compound biosynthetic process"/>
    <property type="evidence" value="ECO:0007669"/>
    <property type="project" value="InterPro"/>
</dbReference>